<dbReference type="FunFam" id="3.40.50.300:FF:001301">
    <property type="entry name" value="Structural maintenance of chromosomes 5"/>
    <property type="match status" value="1"/>
</dbReference>
<evidence type="ECO:0000256" key="1">
    <source>
        <dbReference type="ARBA" id="ARBA00004123"/>
    </source>
</evidence>
<evidence type="ECO:0000256" key="11">
    <source>
        <dbReference type="SAM" id="MobiDB-lite"/>
    </source>
</evidence>
<dbReference type="AlphaFoldDB" id="A0A9P8EDT2"/>
<evidence type="ECO:0000313" key="13">
    <source>
        <dbReference type="EMBL" id="KAG9686369.1"/>
    </source>
</evidence>
<evidence type="ECO:0000256" key="9">
    <source>
        <dbReference type="ARBA" id="ARBA00023242"/>
    </source>
</evidence>
<evidence type="ECO:0000313" key="14">
    <source>
        <dbReference type="Proteomes" id="UP000779574"/>
    </source>
</evidence>
<evidence type="ECO:0000256" key="3">
    <source>
        <dbReference type="ARBA" id="ARBA00010171"/>
    </source>
</evidence>
<reference evidence="13" key="2">
    <citation type="submission" date="2021-08" db="EMBL/GenBank/DDBJ databases">
        <authorList>
            <person name="Gostincar C."/>
            <person name="Sun X."/>
            <person name="Song Z."/>
            <person name="Gunde-Cimerman N."/>
        </authorList>
    </citation>
    <scope>NUCLEOTIDE SEQUENCE</scope>
    <source>
        <strain evidence="13">EXF-9911</strain>
    </source>
</reference>
<dbReference type="Proteomes" id="UP000779574">
    <property type="component" value="Unassembled WGS sequence"/>
</dbReference>
<keyword evidence="9" id="KW-0539">Nucleus</keyword>
<feature type="region of interest" description="Disordered" evidence="11">
    <location>
        <begin position="432"/>
        <end position="457"/>
    </location>
</feature>
<dbReference type="PANTHER" id="PTHR45916:SF1">
    <property type="entry name" value="STRUCTURAL MAINTENANCE OF CHROMOSOMES PROTEIN 5"/>
    <property type="match status" value="1"/>
</dbReference>
<comment type="subcellular location">
    <subcellularLocation>
        <location evidence="2">Chromosome</location>
    </subcellularLocation>
    <subcellularLocation>
        <location evidence="1">Nucleus</location>
    </subcellularLocation>
</comment>
<keyword evidence="8 10" id="KW-0175">Coiled coil</keyword>
<dbReference type="Pfam" id="PF02463">
    <property type="entry name" value="SMC_N"/>
    <property type="match status" value="1"/>
</dbReference>
<dbReference type="GO" id="GO:0005634">
    <property type="term" value="C:nucleus"/>
    <property type="evidence" value="ECO:0007669"/>
    <property type="project" value="UniProtKB-SubCell"/>
</dbReference>
<evidence type="ECO:0000256" key="4">
    <source>
        <dbReference type="ARBA" id="ARBA00018687"/>
    </source>
</evidence>
<evidence type="ECO:0000256" key="6">
    <source>
        <dbReference type="ARBA" id="ARBA00022741"/>
    </source>
</evidence>
<dbReference type="PANTHER" id="PTHR45916">
    <property type="entry name" value="STRUCTURAL MAINTENANCE OF CHROMOSOMES PROTEIN 5"/>
    <property type="match status" value="1"/>
</dbReference>
<name>A0A9P8EDT2_AURME</name>
<organism evidence="13 14">
    <name type="scientific">Aureobasidium melanogenum</name>
    <name type="common">Aureobasidium pullulans var. melanogenum</name>
    <dbReference type="NCBI Taxonomy" id="46634"/>
    <lineage>
        <taxon>Eukaryota</taxon>
        <taxon>Fungi</taxon>
        <taxon>Dikarya</taxon>
        <taxon>Ascomycota</taxon>
        <taxon>Pezizomycotina</taxon>
        <taxon>Dothideomycetes</taxon>
        <taxon>Dothideomycetidae</taxon>
        <taxon>Dothideales</taxon>
        <taxon>Saccotheciaceae</taxon>
        <taxon>Aureobasidium</taxon>
    </lineage>
</organism>
<dbReference type="InterPro" id="IPR027417">
    <property type="entry name" value="P-loop_NTPase"/>
</dbReference>
<keyword evidence="6" id="KW-0547">Nucleotide-binding</keyword>
<evidence type="ECO:0000256" key="5">
    <source>
        <dbReference type="ARBA" id="ARBA00022454"/>
    </source>
</evidence>
<dbReference type="GO" id="GO:0030915">
    <property type="term" value="C:Smc5-Smc6 complex"/>
    <property type="evidence" value="ECO:0007669"/>
    <property type="project" value="TreeGrafter"/>
</dbReference>
<keyword evidence="7" id="KW-0067">ATP-binding</keyword>
<evidence type="ECO:0000256" key="2">
    <source>
        <dbReference type="ARBA" id="ARBA00004286"/>
    </source>
</evidence>
<dbReference type="GO" id="GO:0005524">
    <property type="term" value="F:ATP binding"/>
    <property type="evidence" value="ECO:0007669"/>
    <property type="project" value="UniProtKB-KW"/>
</dbReference>
<feature type="coiled-coil region" evidence="10">
    <location>
        <begin position="911"/>
        <end position="948"/>
    </location>
</feature>
<dbReference type="InterPro" id="IPR003395">
    <property type="entry name" value="RecF/RecN/SMC_N"/>
</dbReference>
<dbReference type="EMBL" id="JAHFXF010000516">
    <property type="protein sequence ID" value="KAG9686369.1"/>
    <property type="molecule type" value="Genomic_DNA"/>
</dbReference>
<comment type="caution">
    <text evidence="13">The sequence shown here is derived from an EMBL/GenBank/DDBJ whole genome shotgun (WGS) entry which is preliminary data.</text>
</comment>
<reference evidence="13" key="1">
    <citation type="journal article" date="2021" name="J Fungi (Basel)">
        <title>Virulence traits and population genomics of the black yeast Aureobasidium melanogenum.</title>
        <authorList>
            <person name="Cernosa A."/>
            <person name="Sun X."/>
            <person name="Gostincar C."/>
            <person name="Fang C."/>
            <person name="Gunde-Cimerman N."/>
            <person name="Song Z."/>
        </authorList>
    </citation>
    <scope>NUCLEOTIDE SEQUENCE</scope>
    <source>
        <strain evidence="13">EXF-9911</strain>
    </source>
</reference>
<dbReference type="GO" id="GO:0000724">
    <property type="term" value="P:double-strand break repair via homologous recombination"/>
    <property type="evidence" value="ECO:0007669"/>
    <property type="project" value="TreeGrafter"/>
</dbReference>
<feature type="domain" description="RecF/RecN/SMC N-terminal" evidence="12">
    <location>
        <begin position="75"/>
        <end position="1073"/>
    </location>
</feature>
<feature type="non-terminal residue" evidence="13">
    <location>
        <position position="1120"/>
    </location>
</feature>
<feature type="coiled-coil region" evidence="10">
    <location>
        <begin position="685"/>
        <end position="747"/>
    </location>
</feature>
<dbReference type="Gene3D" id="3.40.50.300">
    <property type="entry name" value="P-loop containing nucleotide triphosphate hydrolases"/>
    <property type="match status" value="2"/>
</dbReference>
<accession>A0A9P8EDT2</accession>
<evidence type="ECO:0000256" key="10">
    <source>
        <dbReference type="SAM" id="Coils"/>
    </source>
</evidence>
<gene>
    <name evidence="13" type="ORF">KCU76_g11069</name>
</gene>
<dbReference type="GO" id="GO:0003697">
    <property type="term" value="F:single-stranded DNA binding"/>
    <property type="evidence" value="ECO:0007669"/>
    <property type="project" value="TreeGrafter"/>
</dbReference>
<dbReference type="SUPFAM" id="SSF52540">
    <property type="entry name" value="P-loop containing nucleoside triphosphate hydrolases"/>
    <property type="match status" value="2"/>
</dbReference>
<evidence type="ECO:0000256" key="7">
    <source>
        <dbReference type="ARBA" id="ARBA00022840"/>
    </source>
</evidence>
<comment type="similarity">
    <text evidence="3">Belongs to the SMC family. SMC5 subfamily.</text>
</comment>
<sequence length="1120" mass="127758">MTKRVTRSSGNMPGLVPMRRPRDDEDDESDIDASSSSDKRPRLNGHASSQAPLLPRSYENGLNDAAPLTHSPGSIVRVAMKDFVTYTSAEFLPGPSLNMIIGPNGTGKSTLVCAICLGLGAKPDVLGRAKDPSEFVKHGQKEAEIEIELQRDPARHRTNPVIKRIIKRDSNNKTFFMIDGRTSTQKAVAELCRSFSIQVDNLCQFLPQDRVVEFAALDPIELLVQTQRAAAPDYMSDWHDQLKNMRSQQRKYQADQAQHTENLKNLEGRQNMQRGDVERLRERAEQQEKLAALERLRPFPAYNVARDNYIQAKERCKEANNELVALQRECEPALAAVNAKEEYVKAIDAVVKRRQRLVTRAQDDIRQKTKKQNTASEQHKAFEQEIQAEQKGVKTHKQERIRIDTQIKNLERQVENEPPTIDVAALNEKIRDISRQQREKTDAAREENTKQDEKAHEFNSLQQRIAAADNSLKQLRSKAGQQVNKLNNVSPDTAKAWDWIQKNRNQFTGKVFGPAILECSVKDTKFANLIESVLGQADMVCMTMTHKEDFNLLQRELLNTQRLSDINLRMLDTPLSYWKRPYSPDELRRLGLNTYVLDLLEGPEEILSMLCDNRNIHMYGVAFQELSSQQFDGMMSSNISSWATPTETYNVTRRREYGDAGTSTRTARIRPARFFTSQPVDTQAEQEYKNTIAELKHESQEVQRQADAHKAASARYGQEYNELNAQKKEVEAEKKQAQEARSEWQKLPVRIAGLVSKRDALDERQATYRARVQDIKNKQDKLTLDRAQDALTLVSSVQSLQKLEMDLLQASLAMIEGESDFQILKAHSEEVRQSLAQKERDVGVLTAERDNLKKIATAGLKACNELLQDLSERETEIYTEYNKMNLDEYEAEIDSTKARLEMVDGGNPQILREFEERAGNIEKVKHKLERIENDLVELQQNINEIRQKWEPELDQLIGQISDAFSENFAKINCAGQVEVYKEDDDFNKWAIQIQVKFRENEQLSVLDSHRQSGGERAVSTIFYLMALQSLARAPFRVVDEINQGMDPRNERMVHSRMVDIACAEHTSQYFLITPKLLPNLAYHPNMKVHCIASGEYMPDDQGKLDFGALAQKALAVYGGV</sequence>
<evidence type="ECO:0000256" key="8">
    <source>
        <dbReference type="ARBA" id="ARBA00023054"/>
    </source>
</evidence>
<evidence type="ECO:0000259" key="12">
    <source>
        <dbReference type="Pfam" id="PF02463"/>
    </source>
</evidence>
<protein>
    <recommendedName>
        <fullName evidence="4">Structural maintenance of chromosomes protein 5</fullName>
    </recommendedName>
</protein>
<feature type="region of interest" description="Disordered" evidence="11">
    <location>
        <begin position="1"/>
        <end position="59"/>
    </location>
</feature>
<feature type="coiled-coil region" evidence="10">
    <location>
        <begin position="249"/>
        <end position="329"/>
    </location>
</feature>
<proteinExistence type="inferred from homology"/>
<keyword evidence="5" id="KW-0158">Chromosome</keyword>